<dbReference type="InterPro" id="IPR053822">
    <property type="entry name" value="SDE2-like_dom"/>
</dbReference>
<evidence type="ECO:0000256" key="10">
    <source>
        <dbReference type="SAM" id="SignalP"/>
    </source>
</evidence>
<comment type="subcellular location">
    <subcellularLocation>
        <location evidence="2">Cytoplasm</location>
    </subcellularLocation>
    <subcellularLocation>
        <location evidence="1">Nucleus</location>
    </subcellularLocation>
</comment>
<evidence type="ECO:0000313" key="15">
    <source>
        <dbReference type="Proteomes" id="UP000433883"/>
    </source>
</evidence>
<dbReference type="AlphaFoldDB" id="A0A8H3U3I4"/>
<dbReference type="EMBL" id="WNWR01000790">
    <property type="protein sequence ID" value="KAE9969160.1"/>
    <property type="molecule type" value="Genomic_DNA"/>
</dbReference>
<keyword evidence="5" id="KW-0507">mRNA processing</keyword>
<comment type="similarity">
    <text evidence="3">Belongs to the SDE2 family.</text>
</comment>
<keyword evidence="8" id="KW-0131">Cell cycle</keyword>
<proteinExistence type="inferred from homology"/>
<evidence type="ECO:0000313" key="16">
    <source>
        <dbReference type="Proteomes" id="UP000490939"/>
    </source>
</evidence>
<keyword evidence="16" id="KW-1185">Reference proteome</keyword>
<gene>
    <name evidence="13" type="ORF">BLS_010069</name>
    <name evidence="14" type="ORF">EG327_010757</name>
</gene>
<evidence type="ECO:0000313" key="14">
    <source>
        <dbReference type="EMBL" id="KAE9969160.1"/>
    </source>
</evidence>
<evidence type="ECO:0000259" key="12">
    <source>
        <dbReference type="Pfam" id="PF22782"/>
    </source>
</evidence>
<evidence type="ECO:0000256" key="7">
    <source>
        <dbReference type="ARBA" id="ARBA00023242"/>
    </source>
</evidence>
<reference evidence="13 15" key="1">
    <citation type="submission" date="2019-11" db="EMBL/GenBank/DDBJ databases">
        <title>Venturia inaequalis Genome Resource.</title>
        <authorList>
            <person name="Lichtner F.J."/>
        </authorList>
    </citation>
    <scope>NUCLEOTIDE SEQUENCE [LARGE SCALE GENOMIC DNA]</scope>
    <source>
        <strain evidence="13">Bline_iso_100314</strain>
        <strain evidence="14 16">DMI_063113</strain>
    </source>
</reference>
<dbReference type="Proteomes" id="UP000490939">
    <property type="component" value="Unassembled WGS sequence"/>
</dbReference>
<evidence type="ECO:0000256" key="5">
    <source>
        <dbReference type="ARBA" id="ARBA00022664"/>
    </source>
</evidence>
<feature type="compositionally biased region" description="Acidic residues" evidence="9">
    <location>
        <begin position="254"/>
        <end position="289"/>
    </location>
</feature>
<feature type="region of interest" description="Disordered" evidence="9">
    <location>
        <begin position="215"/>
        <end position="303"/>
    </location>
</feature>
<sequence>MAPQMINVLLTTFPGLGLPSTLSLPVPCTSTVGDVEKRISERLPAAASNLTLTTTSNKILSTRRSEPITSLLGTPEDEFLPLRLSARLCGGKGGFGAQLRAAGGRMTKKKKGGPVVNSNRDINGRRLRVNAEAKALAEHIAIKPGMDAKEKEERRKRWHDIVMTSEAKVDELENKRPGRLDGAWVEAKEEASEKTREAVIAAMKAGDIKDLLRESDASGTGSEESEGSESDEAGIAKASGSTKLIAKPVSFFGWDEEMSDSEEEEEDEEDEDKDKDEDEDEDEEPEEEAPVAVSSKGKGKAKA</sequence>
<evidence type="ECO:0000313" key="13">
    <source>
        <dbReference type="EMBL" id="KAE9962744.1"/>
    </source>
</evidence>
<name>A0A8H3U3I4_VENIN</name>
<dbReference type="PANTHER" id="PTHR12786">
    <property type="entry name" value="SPLICING FACTOR SF3A-RELATED"/>
    <property type="match status" value="1"/>
</dbReference>
<evidence type="ECO:0000259" key="11">
    <source>
        <dbReference type="Pfam" id="PF13019"/>
    </source>
</evidence>
<evidence type="ECO:0000256" key="4">
    <source>
        <dbReference type="ARBA" id="ARBA00022490"/>
    </source>
</evidence>
<feature type="signal peptide" evidence="10">
    <location>
        <begin position="1"/>
        <end position="23"/>
    </location>
</feature>
<dbReference type="EMBL" id="WNWQ01000975">
    <property type="protein sequence ID" value="KAE9962744.1"/>
    <property type="molecule type" value="Genomic_DNA"/>
</dbReference>
<organism evidence="13 15">
    <name type="scientific">Venturia inaequalis</name>
    <name type="common">Apple scab fungus</name>
    <dbReference type="NCBI Taxonomy" id="5025"/>
    <lineage>
        <taxon>Eukaryota</taxon>
        <taxon>Fungi</taxon>
        <taxon>Dikarya</taxon>
        <taxon>Ascomycota</taxon>
        <taxon>Pezizomycotina</taxon>
        <taxon>Dothideomycetes</taxon>
        <taxon>Pleosporomycetidae</taxon>
        <taxon>Venturiales</taxon>
        <taxon>Venturiaceae</taxon>
        <taxon>Venturia</taxon>
    </lineage>
</organism>
<dbReference type="PANTHER" id="PTHR12786:SF1">
    <property type="entry name" value="SPLICING REGULATOR SDE2"/>
    <property type="match status" value="1"/>
</dbReference>
<evidence type="ECO:0000256" key="6">
    <source>
        <dbReference type="ARBA" id="ARBA00023187"/>
    </source>
</evidence>
<dbReference type="GO" id="GO:0008380">
    <property type="term" value="P:RNA splicing"/>
    <property type="evidence" value="ECO:0007669"/>
    <property type="project" value="UniProtKB-KW"/>
</dbReference>
<dbReference type="GO" id="GO:0005737">
    <property type="term" value="C:cytoplasm"/>
    <property type="evidence" value="ECO:0007669"/>
    <property type="project" value="UniProtKB-SubCell"/>
</dbReference>
<keyword evidence="7" id="KW-0539">Nucleus</keyword>
<dbReference type="Pfam" id="PF13019">
    <property type="entry name" value="Sde2_N_Ubi_yeast"/>
    <property type="match status" value="1"/>
</dbReference>
<dbReference type="GO" id="GO:0005634">
    <property type="term" value="C:nucleus"/>
    <property type="evidence" value="ECO:0007669"/>
    <property type="project" value="UniProtKB-SubCell"/>
</dbReference>
<dbReference type="InterPro" id="IPR051421">
    <property type="entry name" value="RNA_Proc_DNA_Dmg_Regulator"/>
</dbReference>
<evidence type="ECO:0000256" key="8">
    <source>
        <dbReference type="ARBA" id="ARBA00023306"/>
    </source>
</evidence>
<dbReference type="Proteomes" id="UP000433883">
    <property type="component" value="Unassembled WGS sequence"/>
</dbReference>
<evidence type="ECO:0000256" key="1">
    <source>
        <dbReference type="ARBA" id="ARBA00004123"/>
    </source>
</evidence>
<comment type="caution">
    <text evidence="13">The sequence shown here is derived from an EMBL/GenBank/DDBJ whole genome shotgun (WGS) entry which is preliminary data.</text>
</comment>
<protein>
    <recommendedName>
        <fullName evidence="17">Sde2 N-terminal ubiquitin domain-containing protein</fullName>
    </recommendedName>
</protein>
<keyword evidence="6" id="KW-0508">mRNA splicing</keyword>
<accession>A0A8H3U3I4</accession>
<feature type="compositionally biased region" description="Acidic residues" evidence="9">
    <location>
        <begin position="223"/>
        <end position="232"/>
    </location>
</feature>
<evidence type="ECO:0000256" key="3">
    <source>
        <dbReference type="ARBA" id="ARBA00008726"/>
    </source>
</evidence>
<keyword evidence="10" id="KW-0732">Signal</keyword>
<dbReference type="InterPro" id="IPR024974">
    <property type="entry name" value="Sde2_N"/>
</dbReference>
<dbReference type="GO" id="GO:0006397">
    <property type="term" value="P:mRNA processing"/>
    <property type="evidence" value="ECO:0007669"/>
    <property type="project" value="UniProtKB-KW"/>
</dbReference>
<feature type="chain" id="PRO_5044690474" description="Sde2 N-terminal ubiquitin domain-containing protein" evidence="10">
    <location>
        <begin position="24"/>
        <end position="303"/>
    </location>
</feature>
<feature type="domain" description="SDE2-like" evidence="12">
    <location>
        <begin position="90"/>
        <end position="199"/>
    </location>
</feature>
<evidence type="ECO:0000256" key="9">
    <source>
        <dbReference type="SAM" id="MobiDB-lite"/>
    </source>
</evidence>
<keyword evidence="4" id="KW-0963">Cytoplasm</keyword>
<evidence type="ECO:0008006" key="17">
    <source>
        <dbReference type="Google" id="ProtNLM"/>
    </source>
</evidence>
<feature type="domain" description="Sde2 ubiquitin" evidence="11">
    <location>
        <begin position="6"/>
        <end position="89"/>
    </location>
</feature>
<evidence type="ECO:0000256" key="2">
    <source>
        <dbReference type="ARBA" id="ARBA00004496"/>
    </source>
</evidence>
<dbReference type="Pfam" id="PF22782">
    <property type="entry name" value="SDE2"/>
    <property type="match status" value="1"/>
</dbReference>